<organism evidence="2 3">
    <name type="scientific">Vagococcus allomyrinae</name>
    <dbReference type="NCBI Taxonomy" id="2794353"/>
    <lineage>
        <taxon>Bacteria</taxon>
        <taxon>Bacillati</taxon>
        <taxon>Bacillota</taxon>
        <taxon>Bacilli</taxon>
        <taxon>Lactobacillales</taxon>
        <taxon>Enterococcaceae</taxon>
        <taxon>Vagococcus</taxon>
    </lineage>
</organism>
<feature type="transmembrane region" description="Helical" evidence="1">
    <location>
        <begin position="92"/>
        <end position="117"/>
    </location>
</feature>
<protein>
    <recommendedName>
        <fullName evidence="4">DUF624 domain-containing protein</fullName>
    </recommendedName>
</protein>
<evidence type="ECO:0000313" key="2">
    <source>
        <dbReference type="EMBL" id="MBP1039555.1"/>
    </source>
</evidence>
<feature type="transmembrane region" description="Helical" evidence="1">
    <location>
        <begin position="49"/>
        <end position="71"/>
    </location>
</feature>
<accession>A0A940SSS2</accession>
<dbReference type="AlphaFoldDB" id="A0A940SSS2"/>
<dbReference type="RefSeq" id="WP_209524457.1">
    <property type="nucleotide sequence ID" value="NZ_JAEEGA010000001.1"/>
</dbReference>
<feature type="transmembrane region" description="Helical" evidence="1">
    <location>
        <begin position="123"/>
        <end position="147"/>
    </location>
</feature>
<keyword evidence="1" id="KW-0472">Membrane</keyword>
<evidence type="ECO:0008006" key="4">
    <source>
        <dbReference type="Google" id="ProtNLM"/>
    </source>
</evidence>
<keyword evidence="3" id="KW-1185">Reference proteome</keyword>
<reference evidence="2" key="1">
    <citation type="submission" date="2020-12" db="EMBL/GenBank/DDBJ databases">
        <title>Vagococcus allomyrinae sp. nov. and Enterococcus lavae sp. nov., isolated from the larvae of Allomyrina dichotoma.</title>
        <authorList>
            <person name="Lee S.D."/>
        </authorList>
    </citation>
    <scope>NUCLEOTIDE SEQUENCE</scope>
    <source>
        <strain evidence="2">BWB3-3</strain>
    </source>
</reference>
<gene>
    <name evidence="2" type="ORF">I6N95_00905</name>
</gene>
<feature type="transmembrane region" description="Helical" evidence="1">
    <location>
        <begin position="21"/>
        <end position="43"/>
    </location>
</feature>
<dbReference type="EMBL" id="JAEEGA010000001">
    <property type="protein sequence ID" value="MBP1039555.1"/>
    <property type="molecule type" value="Genomic_DNA"/>
</dbReference>
<evidence type="ECO:0000256" key="1">
    <source>
        <dbReference type="SAM" id="Phobius"/>
    </source>
</evidence>
<name>A0A940SSS2_9ENTE</name>
<comment type="caution">
    <text evidence="2">The sequence shown here is derived from an EMBL/GenBank/DDBJ whole genome shotgun (WGS) entry which is preliminary data.</text>
</comment>
<feature type="transmembrane region" description="Helical" evidence="1">
    <location>
        <begin position="159"/>
        <end position="181"/>
    </location>
</feature>
<keyword evidence="1" id="KW-0812">Transmembrane</keyword>
<feature type="transmembrane region" description="Helical" evidence="1">
    <location>
        <begin position="187"/>
        <end position="204"/>
    </location>
</feature>
<sequence length="225" mass="25604">MKSTDITSKPIFKYSQRIVGFFLTNLCFLCFNFFLIVAFFFIPPTMDNILIYSGSALALGPSLIGLFKVMYNYREYGELSLKDYLSSVRRNVTQGLLYSGLHVSLSLVLIVDIVYFINRSWWGLALLFGLIQLFSFLSFLVGNYYLANFELSFKSLLRLPVYSLIVHPQFLLQFIGIIGIALALLLVLPKLAMLFVFAFFGYLFTKPAKLLSGKVQIDLEVANNE</sequence>
<keyword evidence="1" id="KW-1133">Transmembrane helix</keyword>
<evidence type="ECO:0000313" key="3">
    <source>
        <dbReference type="Proteomes" id="UP000674938"/>
    </source>
</evidence>
<dbReference type="Proteomes" id="UP000674938">
    <property type="component" value="Unassembled WGS sequence"/>
</dbReference>
<proteinExistence type="predicted"/>